<feature type="active site" description="Proton acceptor" evidence="4">
    <location>
        <position position="21"/>
    </location>
</feature>
<comment type="similarity">
    <text evidence="1 6">Belongs to the glycosyl hydrolase 43 family.</text>
</comment>
<keyword evidence="3 6" id="KW-0326">Glycosidase</keyword>
<dbReference type="InterPro" id="IPR041542">
    <property type="entry name" value="GH43_C2"/>
</dbReference>
<evidence type="ECO:0000256" key="1">
    <source>
        <dbReference type="ARBA" id="ARBA00009865"/>
    </source>
</evidence>
<dbReference type="Proteomes" id="UP000035722">
    <property type="component" value="Unassembled WGS sequence"/>
</dbReference>
<dbReference type="Gene3D" id="2.60.120.200">
    <property type="match status" value="1"/>
</dbReference>
<dbReference type="RefSeq" id="WP_050056625.1">
    <property type="nucleotide sequence ID" value="NZ_CAQI01000053.1"/>
</dbReference>
<feature type="region of interest" description="Disordered" evidence="7">
    <location>
        <begin position="286"/>
        <end position="324"/>
    </location>
</feature>
<dbReference type="SUPFAM" id="SSF75005">
    <property type="entry name" value="Arabinanase/levansucrase/invertase"/>
    <property type="match status" value="1"/>
</dbReference>
<evidence type="ECO:0000256" key="2">
    <source>
        <dbReference type="ARBA" id="ARBA00022801"/>
    </source>
</evidence>
<dbReference type="STRING" id="861266.ARTSIC4J27_3800"/>
<protein>
    <submittedName>
        <fullName evidence="9">Glycosyl hydrolases 43 family protein</fullName>
    </submittedName>
</protein>
<dbReference type="GO" id="GO:0004553">
    <property type="term" value="F:hydrolase activity, hydrolyzing O-glycosyl compounds"/>
    <property type="evidence" value="ECO:0007669"/>
    <property type="project" value="InterPro"/>
</dbReference>
<gene>
    <name evidence="9" type="primary">xynBA</name>
    <name evidence="9" type="ORF">ARTSIC4J27_3800</name>
</gene>
<feature type="active site" description="Proton donor" evidence="4">
    <location>
        <position position="189"/>
    </location>
</feature>
<dbReference type="InterPro" id="IPR051795">
    <property type="entry name" value="Glycosyl_Hydrlase_43"/>
</dbReference>
<dbReference type="InterPro" id="IPR013320">
    <property type="entry name" value="ConA-like_dom_sf"/>
</dbReference>
<keyword evidence="10" id="KW-1185">Reference proteome</keyword>
<feature type="site" description="Important for catalytic activity, responsible for pKa modulation of the active site Glu and correct orientation of both the proton donor and substrate" evidence="5">
    <location>
        <position position="129"/>
    </location>
</feature>
<dbReference type="EMBL" id="CAQI01000053">
    <property type="protein sequence ID" value="CCQ47804.1"/>
    <property type="molecule type" value="Genomic_DNA"/>
</dbReference>
<sequence length="525" mass="57538">MTTRLPAPVYSNPILNADWPDPDAVQVNGVYYLIASSFNRVPGLPVLRSRNLVDWEHIGHALTQLPQATHYSLVRHGSGVWAPALRHHNGRFWIFYPDPDHGIFVLSAEKAEGPWTEPHLLYAGRGLIDPCPLWDDDGQAYLVHGWAQSRIGVKNRLTVHRMSPDASRLLDNGTHVINGADLPGYTTLEGPKFYKRDGWYWIFAPAGGVATGWQSVFRSRSPFGPYEERRVLEQGSSEVNGPHQGAWVTSPRGEDWFLHFQDRGPYGRVVHLQPMGWTEDGWPWMGERDPDGGPGTPVSAHTYPSGTSAQDVAPPASDDFSSSRLGPQWHWQANPQEDWAHQRGGGHLVLKPKANDPVNLRELPNVLGQILPGTPSTFTTSIELQDVPVGTRAGVVVLGLKYAWLGIIRTAEGYVLGDGTGGGGPHEQQLGRRIGLPGPRIELQIRTDGTPRSTFAWRSGPGEPWEVQGWNFEVAKGQWIGAELGLFATSPLGSEEGGNVIVGPVRVDVSPPRRTATPQLAAATT</sequence>
<dbReference type="Gene3D" id="2.115.10.20">
    <property type="entry name" value="Glycosyl hydrolase domain, family 43"/>
    <property type="match status" value="1"/>
</dbReference>
<evidence type="ECO:0000313" key="9">
    <source>
        <dbReference type="EMBL" id="CCQ47804.1"/>
    </source>
</evidence>
<dbReference type="Pfam" id="PF04616">
    <property type="entry name" value="Glyco_hydro_43"/>
    <property type="match status" value="1"/>
</dbReference>
<dbReference type="InterPro" id="IPR006710">
    <property type="entry name" value="Glyco_hydro_43"/>
</dbReference>
<organism evidence="9 10">
    <name type="scientific">Pseudarthrobacter siccitolerans</name>
    <dbReference type="NCBI Taxonomy" id="861266"/>
    <lineage>
        <taxon>Bacteria</taxon>
        <taxon>Bacillati</taxon>
        <taxon>Actinomycetota</taxon>
        <taxon>Actinomycetes</taxon>
        <taxon>Micrococcales</taxon>
        <taxon>Micrococcaceae</taxon>
        <taxon>Pseudarthrobacter</taxon>
    </lineage>
</organism>
<evidence type="ECO:0000313" key="10">
    <source>
        <dbReference type="Proteomes" id="UP000035722"/>
    </source>
</evidence>
<dbReference type="GO" id="GO:0005975">
    <property type="term" value="P:carbohydrate metabolic process"/>
    <property type="evidence" value="ECO:0007669"/>
    <property type="project" value="InterPro"/>
</dbReference>
<evidence type="ECO:0000256" key="7">
    <source>
        <dbReference type="SAM" id="MobiDB-lite"/>
    </source>
</evidence>
<evidence type="ECO:0000256" key="5">
    <source>
        <dbReference type="PIRSR" id="PIRSR606710-2"/>
    </source>
</evidence>
<evidence type="ECO:0000256" key="3">
    <source>
        <dbReference type="ARBA" id="ARBA00023295"/>
    </source>
</evidence>
<evidence type="ECO:0000256" key="4">
    <source>
        <dbReference type="PIRSR" id="PIRSR606710-1"/>
    </source>
</evidence>
<proteinExistence type="inferred from homology"/>
<dbReference type="Pfam" id="PF17851">
    <property type="entry name" value="GH43_C2"/>
    <property type="match status" value="1"/>
</dbReference>
<comment type="caution">
    <text evidence="9">The sequence shown here is derived from an EMBL/GenBank/DDBJ whole genome shotgun (WGS) entry which is preliminary data.</text>
</comment>
<dbReference type="AlphaFoldDB" id="A0A024H7P8"/>
<dbReference type="OrthoDB" id="9801455at2"/>
<keyword evidence="2 6" id="KW-0378">Hydrolase</keyword>
<evidence type="ECO:0000259" key="8">
    <source>
        <dbReference type="Pfam" id="PF17851"/>
    </source>
</evidence>
<dbReference type="PANTHER" id="PTHR42812">
    <property type="entry name" value="BETA-XYLOSIDASE"/>
    <property type="match status" value="1"/>
</dbReference>
<evidence type="ECO:0000256" key="6">
    <source>
        <dbReference type="RuleBase" id="RU361187"/>
    </source>
</evidence>
<dbReference type="InterPro" id="IPR023296">
    <property type="entry name" value="Glyco_hydro_beta-prop_sf"/>
</dbReference>
<dbReference type="PANTHER" id="PTHR42812:SF12">
    <property type="entry name" value="BETA-XYLOSIDASE-RELATED"/>
    <property type="match status" value="1"/>
</dbReference>
<feature type="domain" description="Beta-xylosidase C-terminal Concanavalin A-like" evidence="8">
    <location>
        <begin position="317"/>
        <end position="497"/>
    </location>
</feature>
<reference evidence="10" key="1">
    <citation type="journal article" date="2014" name="Genome Announc.">
        <title>Genome Sequence of Arthrobacter siccitolerans 4J27, a Xeroprotectant-Producing Desiccation-Tolerant Microorganism.</title>
        <authorList>
            <person name="Manzanera M."/>
            <person name="Santa-Cruz-Calvo L."/>
            <person name="Vilchez J.I."/>
            <person name="Garcia-Fontana C."/>
            <person name="Silva-Castro G.A."/>
            <person name="Calvo C."/>
            <person name="Gonzalez-Lopez J."/>
        </authorList>
    </citation>
    <scope>NUCLEOTIDE SEQUENCE [LARGE SCALE GENOMIC DNA]</scope>
    <source>
        <strain evidence="10">4J27</strain>
    </source>
</reference>
<name>A0A024H7P8_9MICC</name>
<dbReference type="SUPFAM" id="SSF49899">
    <property type="entry name" value="Concanavalin A-like lectins/glucanases"/>
    <property type="match status" value="1"/>
</dbReference>
<dbReference type="CDD" id="cd09001">
    <property type="entry name" value="GH43_FsAxh1-like"/>
    <property type="match status" value="1"/>
</dbReference>
<accession>A0A024H7P8</accession>